<name>A0AAV8Y022_9CUCU</name>
<comment type="subcellular location">
    <subcellularLocation>
        <location evidence="1">Cell projection</location>
        <location evidence="1">Cilium</location>
    </subcellularLocation>
    <subcellularLocation>
        <location evidence="2">Cytoplasm</location>
        <location evidence="2">Cytoskeleton</location>
    </subcellularLocation>
</comment>
<keyword evidence="4" id="KW-0206">Cytoskeleton</keyword>
<evidence type="ECO:0000256" key="5">
    <source>
        <dbReference type="ARBA" id="ARBA00023273"/>
    </source>
</evidence>
<dbReference type="Proteomes" id="UP001162156">
    <property type="component" value="Unassembled WGS sequence"/>
</dbReference>
<accession>A0AAV8Y022</accession>
<dbReference type="PANTHER" id="PTHR20899">
    <property type="entry name" value="PIERCE HOMOLOG"/>
    <property type="match status" value="1"/>
</dbReference>
<keyword evidence="5" id="KW-0966">Cell projection</keyword>
<evidence type="ECO:0000256" key="3">
    <source>
        <dbReference type="ARBA" id="ARBA00022490"/>
    </source>
</evidence>
<dbReference type="AlphaFoldDB" id="A0AAV8Y022"/>
<sequence>KMDCPDPEGRRIENLKTSDFYRTCKLPKRFEYPSWFYGYGNQRRPPNHPFYRTTSGDYGRHFVRTHNSQRSHIFFPTNQEFSKSLAKTGMYRNYSLNCGLDPTPY</sequence>
<proteinExistence type="inferred from homology"/>
<dbReference type="InterPro" id="IPR026507">
    <property type="entry name" value="PIRC1/2"/>
</dbReference>
<reference evidence="7" key="1">
    <citation type="journal article" date="2023" name="Insect Mol. Biol.">
        <title>Genome sequencing provides insights into the evolution of gene families encoding plant cell wall-degrading enzymes in longhorned beetles.</title>
        <authorList>
            <person name="Shin N.R."/>
            <person name="Okamura Y."/>
            <person name="Kirsch R."/>
            <person name="Pauchet Y."/>
        </authorList>
    </citation>
    <scope>NUCLEOTIDE SEQUENCE</scope>
    <source>
        <strain evidence="7">RBIC_L_NR</strain>
    </source>
</reference>
<comment type="similarity">
    <text evidence="6">Belongs to the PIERCE1 family.</text>
</comment>
<dbReference type="Pfam" id="PF14892">
    <property type="entry name" value="PIRC1_2"/>
    <property type="match status" value="1"/>
</dbReference>
<protein>
    <submittedName>
        <fullName evidence="7">Uncharacterized protein</fullName>
    </submittedName>
</protein>
<evidence type="ECO:0000256" key="1">
    <source>
        <dbReference type="ARBA" id="ARBA00004138"/>
    </source>
</evidence>
<evidence type="ECO:0000313" key="8">
    <source>
        <dbReference type="Proteomes" id="UP001162156"/>
    </source>
</evidence>
<organism evidence="7 8">
    <name type="scientific">Rhamnusium bicolor</name>
    <dbReference type="NCBI Taxonomy" id="1586634"/>
    <lineage>
        <taxon>Eukaryota</taxon>
        <taxon>Metazoa</taxon>
        <taxon>Ecdysozoa</taxon>
        <taxon>Arthropoda</taxon>
        <taxon>Hexapoda</taxon>
        <taxon>Insecta</taxon>
        <taxon>Pterygota</taxon>
        <taxon>Neoptera</taxon>
        <taxon>Endopterygota</taxon>
        <taxon>Coleoptera</taxon>
        <taxon>Polyphaga</taxon>
        <taxon>Cucujiformia</taxon>
        <taxon>Chrysomeloidea</taxon>
        <taxon>Cerambycidae</taxon>
        <taxon>Lepturinae</taxon>
        <taxon>Rhagiini</taxon>
        <taxon>Rhamnusium</taxon>
    </lineage>
</organism>
<evidence type="ECO:0000313" key="7">
    <source>
        <dbReference type="EMBL" id="KAJ8944100.1"/>
    </source>
</evidence>
<feature type="non-terminal residue" evidence="7">
    <location>
        <position position="1"/>
    </location>
</feature>
<evidence type="ECO:0000256" key="2">
    <source>
        <dbReference type="ARBA" id="ARBA00004245"/>
    </source>
</evidence>
<keyword evidence="8" id="KW-1185">Reference proteome</keyword>
<dbReference type="EMBL" id="JANEYF010002624">
    <property type="protein sequence ID" value="KAJ8944100.1"/>
    <property type="molecule type" value="Genomic_DNA"/>
</dbReference>
<dbReference type="GO" id="GO:0035082">
    <property type="term" value="P:axoneme assembly"/>
    <property type="evidence" value="ECO:0007669"/>
    <property type="project" value="InterPro"/>
</dbReference>
<evidence type="ECO:0000256" key="4">
    <source>
        <dbReference type="ARBA" id="ARBA00023212"/>
    </source>
</evidence>
<evidence type="ECO:0000256" key="6">
    <source>
        <dbReference type="ARBA" id="ARBA00038014"/>
    </source>
</evidence>
<dbReference type="PANTHER" id="PTHR20899:SF1">
    <property type="entry name" value="PIERCER OF MICROTUBULE WALL 1 PROTEIN"/>
    <property type="match status" value="1"/>
</dbReference>
<comment type="caution">
    <text evidence="7">The sequence shown here is derived from an EMBL/GenBank/DDBJ whole genome shotgun (WGS) entry which is preliminary data.</text>
</comment>
<gene>
    <name evidence="7" type="ORF">NQ314_009556</name>
</gene>
<keyword evidence="3" id="KW-0963">Cytoplasm</keyword>
<dbReference type="GO" id="GO:0005879">
    <property type="term" value="C:axonemal microtubule"/>
    <property type="evidence" value="ECO:0007669"/>
    <property type="project" value="InterPro"/>
</dbReference>